<keyword evidence="7" id="KW-1185">Reference proteome</keyword>
<dbReference type="Proteomes" id="UP000559256">
    <property type="component" value="Unassembled WGS sequence"/>
</dbReference>
<evidence type="ECO:0000256" key="3">
    <source>
        <dbReference type="PROSITE-ProRule" id="PRU10141"/>
    </source>
</evidence>
<dbReference type="GO" id="GO:0005737">
    <property type="term" value="C:cytoplasm"/>
    <property type="evidence" value="ECO:0007669"/>
    <property type="project" value="TreeGrafter"/>
</dbReference>
<evidence type="ECO:0000313" key="7">
    <source>
        <dbReference type="Proteomes" id="UP000559256"/>
    </source>
</evidence>
<accession>A0A8H5FC08</accession>
<dbReference type="EMBL" id="JAACJM010000325">
    <property type="protein sequence ID" value="KAF5331480.1"/>
    <property type="molecule type" value="Genomic_DNA"/>
</dbReference>
<evidence type="ECO:0000256" key="2">
    <source>
        <dbReference type="ARBA" id="ARBA00022840"/>
    </source>
</evidence>
<feature type="region of interest" description="Disordered" evidence="4">
    <location>
        <begin position="740"/>
        <end position="821"/>
    </location>
</feature>
<feature type="region of interest" description="Disordered" evidence="4">
    <location>
        <begin position="465"/>
        <end position="569"/>
    </location>
</feature>
<feature type="compositionally biased region" description="Polar residues" evidence="4">
    <location>
        <begin position="42"/>
        <end position="55"/>
    </location>
</feature>
<feature type="domain" description="Protein kinase" evidence="5">
    <location>
        <begin position="110"/>
        <end position="445"/>
    </location>
</feature>
<dbReference type="InterPro" id="IPR017441">
    <property type="entry name" value="Protein_kinase_ATP_BS"/>
</dbReference>
<dbReference type="PANTHER" id="PTHR24346:SF76">
    <property type="entry name" value="NON-SPECIFIC SERINE_THREONINE PROTEIN KINASE"/>
    <property type="match status" value="1"/>
</dbReference>
<dbReference type="PROSITE" id="PS00107">
    <property type="entry name" value="PROTEIN_KINASE_ATP"/>
    <property type="match status" value="1"/>
</dbReference>
<feature type="compositionally biased region" description="Basic and acidic residues" evidence="4">
    <location>
        <begin position="17"/>
        <end position="36"/>
    </location>
</feature>
<feature type="compositionally biased region" description="Polar residues" evidence="4">
    <location>
        <begin position="762"/>
        <end position="781"/>
    </location>
</feature>
<dbReference type="InterPro" id="IPR011009">
    <property type="entry name" value="Kinase-like_dom_sf"/>
</dbReference>
<dbReference type="PROSITE" id="PS50011">
    <property type="entry name" value="PROTEIN_KINASE_DOM"/>
    <property type="match status" value="1"/>
</dbReference>
<feature type="compositionally biased region" description="Polar residues" evidence="4">
    <location>
        <begin position="794"/>
        <end position="804"/>
    </location>
</feature>
<evidence type="ECO:0000256" key="4">
    <source>
        <dbReference type="SAM" id="MobiDB-lite"/>
    </source>
</evidence>
<dbReference type="PANTHER" id="PTHR24346">
    <property type="entry name" value="MAP/MICROTUBULE AFFINITY-REGULATING KINASE"/>
    <property type="match status" value="1"/>
</dbReference>
<feature type="compositionally biased region" description="Low complexity" evidence="4">
    <location>
        <begin position="522"/>
        <end position="535"/>
    </location>
</feature>
<organism evidence="6 7">
    <name type="scientific">Tetrapyrgos nigripes</name>
    <dbReference type="NCBI Taxonomy" id="182062"/>
    <lineage>
        <taxon>Eukaryota</taxon>
        <taxon>Fungi</taxon>
        <taxon>Dikarya</taxon>
        <taxon>Basidiomycota</taxon>
        <taxon>Agaricomycotina</taxon>
        <taxon>Agaricomycetes</taxon>
        <taxon>Agaricomycetidae</taxon>
        <taxon>Agaricales</taxon>
        <taxon>Marasmiineae</taxon>
        <taxon>Marasmiaceae</taxon>
        <taxon>Tetrapyrgos</taxon>
    </lineage>
</organism>
<feature type="compositionally biased region" description="Low complexity" evidence="4">
    <location>
        <begin position="465"/>
        <end position="493"/>
    </location>
</feature>
<dbReference type="GO" id="GO:0005524">
    <property type="term" value="F:ATP binding"/>
    <property type="evidence" value="ECO:0007669"/>
    <property type="project" value="UniProtKB-UniRule"/>
</dbReference>
<comment type="caution">
    <text evidence="6">The sequence shown here is derived from an EMBL/GenBank/DDBJ whole genome shotgun (WGS) entry which is preliminary data.</text>
</comment>
<dbReference type="OrthoDB" id="4062651at2759"/>
<keyword evidence="1 3" id="KW-0547">Nucleotide-binding</keyword>
<dbReference type="GO" id="GO:0000226">
    <property type="term" value="P:microtubule cytoskeleton organization"/>
    <property type="evidence" value="ECO:0007669"/>
    <property type="project" value="TreeGrafter"/>
</dbReference>
<dbReference type="GO" id="GO:0035556">
    <property type="term" value="P:intracellular signal transduction"/>
    <property type="evidence" value="ECO:0007669"/>
    <property type="project" value="TreeGrafter"/>
</dbReference>
<feature type="region of interest" description="Disordered" evidence="4">
    <location>
        <begin position="1"/>
        <end position="71"/>
    </location>
</feature>
<feature type="region of interest" description="Disordered" evidence="4">
    <location>
        <begin position="298"/>
        <end position="341"/>
    </location>
</feature>
<dbReference type="AlphaFoldDB" id="A0A8H5FC08"/>
<protein>
    <recommendedName>
        <fullName evidence="5">Protein kinase domain-containing protein</fullName>
    </recommendedName>
</protein>
<feature type="compositionally biased region" description="Low complexity" evidence="4">
    <location>
        <begin position="548"/>
        <end position="569"/>
    </location>
</feature>
<dbReference type="Pfam" id="PF00069">
    <property type="entry name" value="Pkinase"/>
    <property type="match status" value="2"/>
</dbReference>
<evidence type="ECO:0000259" key="5">
    <source>
        <dbReference type="PROSITE" id="PS50011"/>
    </source>
</evidence>
<dbReference type="SMART" id="SM00220">
    <property type="entry name" value="S_TKc"/>
    <property type="match status" value="1"/>
</dbReference>
<keyword evidence="2 3" id="KW-0067">ATP-binding</keyword>
<feature type="region of interest" description="Disordered" evidence="4">
    <location>
        <begin position="623"/>
        <end position="651"/>
    </location>
</feature>
<evidence type="ECO:0000256" key="1">
    <source>
        <dbReference type="ARBA" id="ARBA00022741"/>
    </source>
</evidence>
<dbReference type="SUPFAM" id="SSF56112">
    <property type="entry name" value="Protein kinase-like (PK-like)"/>
    <property type="match status" value="1"/>
</dbReference>
<proteinExistence type="predicted"/>
<reference evidence="6 7" key="1">
    <citation type="journal article" date="2020" name="ISME J.">
        <title>Uncovering the hidden diversity of litter-decomposition mechanisms in mushroom-forming fungi.</title>
        <authorList>
            <person name="Floudas D."/>
            <person name="Bentzer J."/>
            <person name="Ahren D."/>
            <person name="Johansson T."/>
            <person name="Persson P."/>
            <person name="Tunlid A."/>
        </authorList>
    </citation>
    <scope>NUCLEOTIDE SEQUENCE [LARGE SCALE GENOMIC DNA]</scope>
    <source>
        <strain evidence="6 7">CBS 291.85</strain>
    </source>
</reference>
<dbReference type="GO" id="GO:0004674">
    <property type="term" value="F:protein serine/threonine kinase activity"/>
    <property type="evidence" value="ECO:0007669"/>
    <property type="project" value="TreeGrafter"/>
</dbReference>
<dbReference type="PROSITE" id="PS00108">
    <property type="entry name" value="PROTEIN_KINASE_ST"/>
    <property type="match status" value="1"/>
</dbReference>
<sequence>MNPEGPRSILGQLLRSKPTENDPSEPRLRLITENVHEPLVTSPDSFESTQNGTQKSSDHAVRHVQSTPSLQNVSAKVAISPAALFLSSFSSISPPKTTLPDDEGEEVAGYTLGGVIGYGGFSTIRRAFSTSGGTVAVKIVRNSDLNKDANLRRARKRLDREAEIWQTLGHENILPLFKAVHTSYADFFITLLCPAGSLFDILKRDGRPALLQDDAGMMFRQVVKGIHYLHEVVGIVHRDIKLENVLVDDSGVCKITDFGLARMIGEEVEEDEEIDEPSAIPNISTSVSSGAGVHRAASVSQSTFPGSSKKPKTGLSVHDSLIRPAGHGPRHRNSTTTSSPAFRPSFLPGSLPYAAPELLAPQNGPRTVHPSQDIWALGIMLYALLTGRLPFMDSFEPRLQFKILNGVYEMPTGIGSNAERVLKGCLDSGFQSRWNIQMVDEVAWSIGWGSDVSVPIVSDEELRRQASMSRSASQCRTPSSRSRSRPADIIIPSEWEHGDVRSPGSVDAASRRSISRARRSLSRAPAVTDQSSSARSVERVMSRRSSRGRIGPLSSSRSGSLSSSNCSSRARSPSLIALDLEMIEIVDSPLSVGDLQARSAERGRRPHRRDVGAIIIASASLSPSLSAVPTTPEDADSHYSRSQSLSPPDDEELVEIEEYSQAFRERGRKPTKEFPDSSRMQASAYWRHIVPSPENLETLLDESEGVDTVIDDNALDLEQEPKHQHDVTSFRHSPVPMVYSRSDGSMPKDMTDPSPALRTPRQDSMLNHTPQRPYWSHSTPRSALGKQRAGSTPPGLSTSGNSVRFSEFPRPSPHAFSSYSRAPTLSSISGLPVILDAKAILQSEDVGL</sequence>
<gene>
    <name evidence="6" type="ORF">D9758_015495</name>
</gene>
<name>A0A8H5FC08_9AGAR</name>
<dbReference type="InterPro" id="IPR008271">
    <property type="entry name" value="Ser/Thr_kinase_AS"/>
</dbReference>
<dbReference type="Gene3D" id="1.10.510.10">
    <property type="entry name" value="Transferase(Phosphotransferase) domain 1"/>
    <property type="match status" value="2"/>
</dbReference>
<feature type="binding site" evidence="3">
    <location>
        <position position="138"/>
    </location>
    <ligand>
        <name>ATP</name>
        <dbReference type="ChEBI" id="CHEBI:30616"/>
    </ligand>
</feature>
<dbReference type="InterPro" id="IPR000719">
    <property type="entry name" value="Prot_kinase_dom"/>
</dbReference>
<evidence type="ECO:0000313" key="6">
    <source>
        <dbReference type="EMBL" id="KAF5331480.1"/>
    </source>
</evidence>